<sequence length="358" mass="39755">MTQAAIILMSTSYLILALMLILHVYIGLRTLLLGIALPAEAEQDAAVRGIRRNYAALTSSLAVVVGGACFFWMRQQPERGFLCWATAILLLVMGSGFAIRIGRMSAQRLKAARGWQVAVPTKRAASITIGRTQGSVLSAWWYSAHAAVMALCIFAAIARWDAIPQGFATFLGDHYASKSVWTVFAMNIVQAMTIALFVFIHLMIGRARMSVDPLDREGSLHKQLKRKRIYSILALGASLLIIGFHGVIQAITLYGWEENLLFYSGLSLWLALFLGMVGVMLYQRIKGLDQFRDIPSQEDRHWKWLGSIYVNPEDPALIVPDRHGFAWTINMANPRSKVIIAAAIAVLVMVNVIYINFV</sequence>
<evidence type="ECO:0000256" key="1">
    <source>
        <dbReference type="SAM" id="Phobius"/>
    </source>
</evidence>
<keyword evidence="4" id="KW-1185">Reference proteome</keyword>
<protein>
    <submittedName>
        <fullName evidence="3">DUF5808 domain-containing protein</fullName>
    </submittedName>
</protein>
<feature type="transmembrane region" description="Helical" evidence="1">
    <location>
        <begin position="260"/>
        <end position="282"/>
    </location>
</feature>
<gene>
    <name evidence="3" type="ORF">ACFFSY_03140</name>
</gene>
<feature type="transmembrane region" description="Helical" evidence="1">
    <location>
        <begin position="338"/>
        <end position="357"/>
    </location>
</feature>
<feature type="transmembrane region" description="Helical" evidence="1">
    <location>
        <begin position="139"/>
        <end position="160"/>
    </location>
</feature>
<keyword evidence="1" id="KW-0472">Membrane</keyword>
<name>A0ABV5KI56_9BACL</name>
<feature type="transmembrane region" description="Helical" evidence="1">
    <location>
        <begin position="229"/>
        <end position="254"/>
    </location>
</feature>
<dbReference type="EMBL" id="JBHMDO010000006">
    <property type="protein sequence ID" value="MFB9324921.1"/>
    <property type="molecule type" value="Genomic_DNA"/>
</dbReference>
<feature type="domain" description="DUF5808" evidence="2">
    <location>
        <begin position="312"/>
        <end position="337"/>
    </location>
</feature>
<keyword evidence="1" id="KW-1133">Transmembrane helix</keyword>
<reference evidence="3 4" key="1">
    <citation type="submission" date="2024-09" db="EMBL/GenBank/DDBJ databases">
        <authorList>
            <person name="Sun Q."/>
            <person name="Mori K."/>
        </authorList>
    </citation>
    <scope>NUCLEOTIDE SEQUENCE [LARGE SCALE GENOMIC DNA]</scope>
    <source>
        <strain evidence="3 4">TISTR 2452</strain>
    </source>
</reference>
<dbReference type="InterPro" id="IPR043831">
    <property type="entry name" value="DUF5808"/>
</dbReference>
<evidence type="ECO:0000313" key="3">
    <source>
        <dbReference type="EMBL" id="MFB9324921.1"/>
    </source>
</evidence>
<comment type="caution">
    <text evidence="3">The sequence shown here is derived from an EMBL/GenBank/DDBJ whole genome shotgun (WGS) entry which is preliminary data.</text>
</comment>
<feature type="transmembrane region" description="Helical" evidence="1">
    <location>
        <begin position="180"/>
        <end position="204"/>
    </location>
</feature>
<dbReference type="Proteomes" id="UP001589747">
    <property type="component" value="Unassembled WGS sequence"/>
</dbReference>
<dbReference type="RefSeq" id="WP_377489766.1">
    <property type="nucleotide sequence ID" value="NZ_JBHMDO010000006.1"/>
</dbReference>
<feature type="transmembrane region" description="Helical" evidence="1">
    <location>
        <begin position="54"/>
        <end position="73"/>
    </location>
</feature>
<accession>A0ABV5KI56</accession>
<evidence type="ECO:0000313" key="4">
    <source>
        <dbReference type="Proteomes" id="UP001589747"/>
    </source>
</evidence>
<proteinExistence type="predicted"/>
<dbReference type="PANTHER" id="PTHR37810:SF9">
    <property type="entry name" value="MEMBRANE PROTEIN"/>
    <property type="match status" value="1"/>
</dbReference>
<feature type="transmembrane region" description="Helical" evidence="1">
    <location>
        <begin position="6"/>
        <end position="28"/>
    </location>
</feature>
<keyword evidence="1" id="KW-0812">Transmembrane</keyword>
<dbReference type="Pfam" id="PF19124">
    <property type="entry name" value="DUF5808"/>
    <property type="match status" value="1"/>
</dbReference>
<dbReference type="PANTHER" id="PTHR37810">
    <property type="entry name" value="IMMUNITY PROTEIN SDPI"/>
    <property type="match status" value="1"/>
</dbReference>
<evidence type="ECO:0000259" key="2">
    <source>
        <dbReference type="Pfam" id="PF19124"/>
    </source>
</evidence>
<organism evidence="3 4">
    <name type="scientific">Paenibacillus aurantiacus</name>
    <dbReference type="NCBI Taxonomy" id="1936118"/>
    <lineage>
        <taxon>Bacteria</taxon>
        <taxon>Bacillati</taxon>
        <taxon>Bacillota</taxon>
        <taxon>Bacilli</taxon>
        <taxon>Bacillales</taxon>
        <taxon>Paenibacillaceae</taxon>
        <taxon>Paenibacillus</taxon>
    </lineage>
</organism>
<feature type="transmembrane region" description="Helical" evidence="1">
    <location>
        <begin position="79"/>
        <end position="99"/>
    </location>
</feature>